<dbReference type="Gene3D" id="1.10.3210.10">
    <property type="entry name" value="Hypothetical protein af1432"/>
    <property type="match status" value="1"/>
</dbReference>
<dbReference type="AlphaFoldDB" id="A0A7K4MJC1"/>
<dbReference type="Proteomes" id="UP000563820">
    <property type="component" value="Unassembled WGS sequence"/>
</dbReference>
<dbReference type="EMBL" id="JACATE010000019">
    <property type="protein sequence ID" value="NWJ29291.1"/>
    <property type="molecule type" value="Genomic_DNA"/>
</dbReference>
<sequence length="189" mass="21887">MVLELVKNAELFAKKKHSGQFRKDGITPYSKHLEDVVNRLKSLGVVDEELLCAGWLHDTIEDTDVTFDDLFEKYESRIAVLVSSLSKDMSLTRKKREKAYSKQLQEASFDAKLIKLCDISANLSDLKNYNASKSKKLRQVKQKRHYVNVIKNDLLSNTNYPKIFTLLESINQILKRYHQRPISLQLKIS</sequence>
<evidence type="ECO:0000313" key="2">
    <source>
        <dbReference type="Proteomes" id="UP000563820"/>
    </source>
</evidence>
<gene>
    <name evidence="1" type="ORF">HX848_07945</name>
</gene>
<accession>A0A7K4MJC1</accession>
<reference evidence="1 2" key="1">
    <citation type="journal article" date="2019" name="Environ. Microbiol.">
        <title>Genomics insights into ecotype formation of ammonia-oxidizing archaea in the deep ocean.</title>
        <authorList>
            <person name="Wang Y."/>
            <person name="Huang J.M."/>
            <person name="Cui G.J."/>
            <person name="Nunoura T."/>
            <person name="Takaki Y."/>
            <person name="Li W.L."/>
            <person name="Li J."/>
            <person name="Gao Z.M."/>
            <person name="Takai K."/>
            <person name="Zhang A.Q."/>
            <person name="Stepanauskas R."/>
        </authorList>
    </citation>
    <scope>NUCLEOTIDE SEQUENCE [LARGE SCALE GENOMIC DNA]</scope>
    <source>
        <strain evidence="1 2">T1L11</strain>
    </source>
</reference>
<dbReference type="PANTHER" id="PTHR46246">
    <property type="entry name" value="GUANOSINE-3',5'-BIS(DIPHOSPHATE) 3'-PYROPHOSPHOHYDROLASE MESH1"/>
    <property type="match status" value="1"/>
</dbReference>
<proteinExistence type="predicted"/>
<dbReference type="InterPro" id="IPR052194">
    <property type="entry name" value="MESH1"/>
</dbReference>
<dbReference type="GO" id="GO:0008893">
    <property type="term" value="F:guanosine-3',5'-bis(diphosphate) 3'-diphosphatase activity"/>
    <property type="evidence" value="ECO:0007669"/>
    <property type="project" value="TreeGrafter"/>
</dbReference>
<comment type="caution">
    <text evidence="1">The sequence shown here is derived from an EMBL/GenBank/DDBJ whole genome shotgun (WGS) entry which is preliminary data.</text>
</comment>
<name>A0A7K4MJC1_9ARCH</name>
<protein>
    <submittedName>
        <fullName evidence="1">Bifunctional (P)ppGpp synthetase/guanosine-3',5'-bis(Diphosphate) 3'-pyrophosphohydrolase</fullName>
    </submittedName>
</protein>
<organism evidence="1 2">
    <name type="scientific">Marine Group I thaumarchaeote</name>
    <dbReference type="NCBI Taxonomy" id="2511932"/>
    <lineage>
        <taxon>Archaea</taxon>
        <taxon>Nitrososphaerota</taxon>
        <taxon>Marine Group I</taxon>
    </lineage>
</organism>
<evidence type="ECO:0000313" key="1">
    <source>
        <dbReference type="EMBL" id="NWJ29291.1"/>
    </source>
</evidence>
<dbReference type="PANTHER" id="PTHR46246:SF1">
    <property type="entry name" value="GUANOSINE-3',5'-BIS(DIPHOSPHATE) 3'-PYROPHOSPHOHYDROLASE MESH1"/>
    <property type="match status" value="1"/>
</dbReference>
<dbReference type="Pfam" id="PF13328">
    <property type="entry name" value="HD_4"/>
    <property type="match status" value="1"/>
</dbReference>
<keyword evidence="1" id="KW-0378">Hydrolase</keyword>
<dbReference type="SUPFAM" id="SSF109604">
    <property type="entry name" value="HD-domain/PDEase-like"/>
    <property type="match status" value="1"/>
</dbReference>